<sequence>MKIQVAIDRVPLAKAKELTETLNTADIVEIGTSLTKDYGLACVRELLPYKGAAKLLADIKTIDEGAYEFRQYFEAGADILTVMGASAVATLDSCYEVTQEYGREMLIDLLECSDEKIAKISHYPNAIYSLHFSSDAGGEHDVVAELQRFTQKFPTIQRLALAGGLTEASLKDLKATPLEIGIIGGAVTKADDPEMALKRIIEVIRV</sequence>
<evidence type="ECO:0000313" key="4">
    <source>
        <dbReference type="EMBL" id="WYJ91714.1"/>
    </source>
</evidence>
<dbReference type="SMART" id="SM00934">
    <property type="entry name" value="OMPdecase"/>
    <property type="match status" value="1"/>
</dbReference>
<evidence type="ECO:0000313" key="3">
    <source>
        <dbReference type="EMBL" id="OTP11677.1"/>
    </source>
</evidence>
<dbReference type="GO" id="GO:0004590">
    <property type="term" value="F:orotidine-5'-phosphate decarboxylase activity"/>
    <property type="evidence" value="ECO:0007669"/>
    <property type="project" value="InterPro"/>
</dbReference>
<evidence type="ECO:0000313" key="5">
    <source>
        <dbReference type="Proteomes" id="UP000195141"/>
    </source>
</evidence>
<reference evidence="4" key="2">
    <citation type="submission" date="2017-05" db="EMBL/GenBank/DDBJ databases">
        <authorList>
            <consortium name="The Broad Institute Genomics Platform"/>
            <consortium name="The Broad Institute Genomic Center for Infectious Diseases"/>
            <person name="Earl A."/>
            <person name="Manson A."/>
            <person name="Schwartman J."/>
            <person name="Gilmore M."/>
            <person name="Abouelleil A."/>
            <person name="Cao P."/>
            <person name="Chapman S."/>
            <person name="Cusick C."/>
            <person name="Shea T."/>
            <person name="Young S."/>
            <person name="Neafsey D."/>
            <person name="Nusbaum C."/>
            <person name="Birren B."/>
        </authorList>
    </citation>
    <scope>NUCLEOTIDE SEQUENCE</scope>
    <source>
        <strain evidence="4">9E7_DIV0242</strain>
    </source>
</reference>
<dbReference type="GO" id="GO:0006207">
    <property type="term" value="P:'de novo' pyrimidine nucleobase biosynthetic process"/>
    <property type="evidence" value="ECO:0007669"/>
    <property type="project" value="InterPro"/>
</dbReference>
<proteinExistence type="predicted"/>
<reference evidence="4" key="3">
    <citation type="submission" date="2024-03" db="EMBL/GenBank/DDBJ databases">
        <title>The Genome Sequence of Enterococcus sp. DIV0242b.</title>
        <authorList>
            <consortium name="The Broad Institute Genomics Platform"/>
            <consortium name="The Broad Institute Microbial Omics Core"/>
            <consortium name="The Broad Institute Genomic Center for Infectious Diseases"/>
            <person name="Earl A."/>
            <person name="Manson A."/>
            <person name="Gilmore M."/>
            <person name="Schwartman J."/>
            <person name="Shea T."/>
            <person name="Abouelleil A."/>
            <person name="Cao P."/>
            <person name="Chapman S."/>
            <person name="Cusick C."/>
            <person name="Young S."/>
            <person name="Neafsey D."/>
            <person name="Nusbaum C."/>
            <person name="Birren B."/>
        </authorList>
    </citation>
    <scope>NUCLEOTIDE SEQUENCE</scope>
    <source>
        <strain evidence="4">9E7_DIV0242</strain>
    </source>
</reference>
<dbReference type="GO" id="GO:0019854">
    <property type="term" value="P:L-ascorbic acid catabolic process"/>
    <property type="evidence" value="ECO:0007669"/>
    <property type="project" value="TreeGrafter"/>
</dbReference>
<dbReference type="PANTHER" id="PTHR35039:SF3">
    <property type="entry name" value="3-KETO-L-GULONATE-6-PHOSPHATE DECARBOXYLASE SGBH-RELATED"/>
    <property type="match status" value="1"/>
</dbReference>
<organism evidence="3">
    <name type="scientific">Candidatus Enterococcus clewellii</name>
    <dbReference type="NCBI Taxonomy" id="1834193"/>
    <lineage>
        <taxon>Bacteria</taxon>
        <taxon>Bacillati</taxon>
        <taxon>Bacillota</taxon>
        <taxon>Bacilli</taxon>
        <taxon>Lactobacillales</taxon>
        <taxon>Enterococcaceae</taxon>
        <taxon>Enterococcus</taxon>
    </lineage>
</organism>
<keyword evidence="1" id="KW-0456">Lyase</keyword>
<accession>A0A242K1Y9</accession>
<evidence type="ECO:0000259" key="2">
    <source>
        <dbReference type="SMART" id="SM00934"/>
    </source>
</evidence>
<gene>
    <name evidence="4" type="ORF">A5888_003482</name>
    <name evidence="3" type="ORF">A5888_003776</name>
</gene>
<evidence type="ECO:0000256" key="1">
    <source>
        <dbReference type="ARBA" id="ARBA00023239"/>
    </source>
</evidence>
<dbReference type="InterPro" id="IPR011060">
    <property type="entry name" value="RibuloseP-bd_barrel"/>
</dbReference>
<keyword evidence="5" id="KW-1185">Reference proteome</keyword>
<dbReference type="InterPro" id="IPR001754">
    <property type="entry name" value="OMPdeCOase_dom"/>
</dbReference>
<dbReference type="OrthoDB" id="43475at2"/>
<reference evidence="3" key="1">
    <citation type="submission" date="2017-05" db="EMBL/GenBank/DDBJ databases">
        <title>The Genome Sequence of Enterococcus sp. 9E7_DIV0242.</title>
        <authorList>
            <consortium name="The Broad Institute Genomics Platform"/>
            <consortium name="The Broad Institute Genomic Center for Infectious Diseases"/>
            <person name="Earl A."/>
            <person name="Manson A."/>
            <person name="Schwartman J."/>
            <person name="Gilmore M."/>
            <person name="Abouelleil A."/>
            <person name="Cao P."/>
            <person name="Chapman S."/>
            <person name="Cusick C."/>
            <person name="Shea T."/>
            <person name="Young S."/>
            <person name="Neafsey D."/>
            <person name="Nusbaum C."/>
            <person name="Birren B."/>
        </authorList>
    </citation>
    <scope>NUCLEOTIDE SEQUENCE [LARGE SCALE GENOMIC DNA]</scope>
    <source>
        <strain evidence="3">9E7_DIV0242</strain>
    </source>
</reference>
<dbReference type="EMBL" id="CP147247">
    <property type="protein sequence ID" value="WYJ91714.1"/>
    <property type="molecule type" value="Genomic_DNA"/>
</dbReference>
<dbReference type="Proteomes" id="UP000195141">
    <property type="component" value="Chromosome"/>
</dbReference>
<dbReference type="RefSeq" id="WP_086350754.1">
    <property type="nucleotide sequence ID" value="NZ_CP147247.1"/>
</dbReference>
<dbReference type="SUPFAM" id="SSF51366">
    <property type="entry name" value="Ribulose-phoshate binding barrel"/>
    <property type="match status" value="1"/>
</dbReference>
<feature type="domain" description="Orotidine 5'-phosphate decarboxylase" evidence="2">
    <location>
        <begin position="2"/>
        <end position="200"/>
    </location>
</feature>
<dbReference type="EMBL" id="NGMM01000007">
    <property type="protein sequence ID" value="OTP11677.1"/>
    <property type="molecule type" value="Genomic_DNA"/>
</dbReference>
<dbReference type="GO" id="GO:0033982">
    <property type="term" value="F:3-dehydro-L-gulonate-6-phosphate decarboxylase activity"/>
    <property type="evidence" value="ECO:0007669"/>
    <property type="project" value="TreeGrafter"/>
</dbReference>
<dbReference type="Pfam" id="PF00215">
    <property type="entry name" value="OMPdecase"/>
    <property type="match status" value="1"/>
</dbReference>
<name>A0A242K1Y9_9ENTE</name>
<dbReference type="PANTHER" id="PTHR35039">
    <property type="entry name" value="3-KETO-L-GULONATE-6-PHOSPHATE DECARBOXYLASE SGBH-RELATED"/>
    <property type="match status" value="1"/>
</dbReference>
<protein>
    <submittedName>
        <fullName evidence="4">3-hexulose-6-phosphate synthase</fullName>
    </submittedName>
</protein>
<dbReference type="Gene3D" id="3.20.20.70">
    <property type="entry name" value="Aldolase class I"/>
    <property type="match status" value="1"/>
</dbReference>
<dbReference type="InterPro" id="IPR013785">
    <property type="entry name" value="Aldolase_TIM"/>
</dbReference>
<dbReference type="AlphaFoldDB" id="A0A242K1Y9"/>